<keyword evidence="2" id="KW-1185">Reference proteome</keyword>
<sequence length="165" mass="18878">MMPRDQLVWILEQLPHLQHLSIQELVERQPPCPVLGHQHASSIDDNVLRRLTAPLGCNPTLLPELRGLTVAGVLEFGGDVLLDMVKSRVDLNLESPSHLEFLCVYPEICSTTELDDSTEMQLEDLLGDKFIQPESAIIIRSQRRAMDFKERPQALTYRYQPEFME</sequence>
<gene>
    <name evidence="1" type="ORF">SCHCODRAFT_85845</name>
</gene>
<evidence type="ECO:0000313" key="2">
    <source>
        <dbReference type="Proteomes" id="UP000007431"/>
    </source>
</evidence>
<protein>
    <submittedName>
        <fullName evidence="1">Expressed protein</fullName>
    </submittedName>
</protein>
<name>D8QDG4_SCHCM</name>
<evidence type="ECO:0000313" key="1">
    <source>
        <dbReference type="EMBL" id="EFI93675.1"/>
    </source>
</evidence>
<accession>D8QDG4</accession>
<reference evidence="1 2" key="1">
    <citation type="journal article" date="2010" name="Nat. Biotechnol.">
        <title>Genome sequence of the model mushroom Schizophyllum commune.</title>
        <authorList>
            <person name="Ohm R.A."/>
            <person name="de Jong J.F."/>
            <person name="Lugones L.G."/>
            <person name="Aerts A."/>
            <person name="Kothe E."/>
            <person name="Stajich J.E."/>
            <person name="de Vries R.P."/>
            <person name="Record E."/>
            <person name="Levasseur A."/>
            <person name="Baker S.E."/>
            <person name="Bartholomew K.A."/>
            <person name="Coutinho P.M."/>
            <person name="Erdmann S."/>
            <person name="Fowler T.J."/>
            <person name="Gathman A.C."/>
            <person name="Lombard V."/>
            <person name="Henrissat B."/>
            <person name="Knabe N."/>
            <person name="Kuees U."/>
            <person name="Lilly W.W."/>
            <person name="Lindquist E."/>
            <person name="Lucas S."/>
            <person name="Magnuson J.K."/>
            <person name="Piumi F."/>
            <person name="Raudaskoski M."/>
            <person name="Salamov A."/>
            <person name="Schmutz J."/>
            <person name="Schwarze F.W.M.R."/>
            <person name="vanKuyk P.A."/>
            <person name="Horton J.S."/>
            <person name="Grigoriev I.V."/>
            <person name="Woesten H.A.B."/>
        </authorList>
    </citation>
    <scope>NUCLEOTIDE SEQUENCE [LARGE SCALE GENOMIC DNA]</scope>
    <source>
        <strain evidence="2">H4-8 / FGSC 9210</strain>
    </source>
</reference>
<dbReference type="Proteomes" id="UP000007431">
    <property type="component" value="Unassembled WGS sequence"/>
</dbReference>
<organism evidence="2">
    <name type="scientific">Schizophyllum commune (strain H4-8 / FGSC 9210)</name>
    <name type="common">Split gill fungus</name>
    <dbReference type="NCBI Taxonomy" id="578458"/>
    <lineage>
        <taxon>Eukaryota</taxon>
        <taxon>Fungi</taxon>
        <taxon>Dikarya</taxon>
        <taxon>Basidiomycota</taxon>
        <taxon>Agaricomycotina</taxon>
        <taxon>Agaricomycetes</taxon>
        <taxon>Agaricomycetidae</taxon>
        <taxon>Agaricales</taxon>
        <taxon>Schizophyllaceae</taxon>
        <taxon>Schizophyllum</taxon>
    </lineage>
</organism>
<dbReference type="AlphaFoldDB" id="D8QDG4"/>
<proteinExistence type="predicted"/>
<dbReference type="HOGENOM" id="CLU_1611741_0_0_1"/>
<dbReference type="VEuPathDB" id="FungiDB:SCHCODRAFT_02588205"/>
<dbReference type="EMBL" id="GL377310">
    <property type="protein sequence ID" value="EFI93675.1"/>
    <property type="molecule type" value="Genomic_DNA"/>
</dbReference>
<dbReference type="InParanoid" id="D8QDG4"/>